<dbReference type="PRINTS" id="PR00038">
    <property type="entry name" value="HTHLUXR"/>
</dbReference>
<gene>
    <name evidence="6" type="ORF">EKH80_03365</name>
</gene>
<dbReference type="InterPro" id="IPR058245">
    <property type="entry name" value="NreC/VraR/RcsB-like_REC"/>
</dbReference>
<dbReference type="GO" id="GO:0000160">
    <property type="term" value="P:phosphorelay signal transduction system"/>
    <property type="evidence" value="ECO:0007669"/>
    <property type="project" value="InterPro"/>
</dbReference>
<dbReference type="RefSeq" id="WP_126683315.1">
    <property type="nucleotide sequence ID" value="NZ_RYYV01000002.1"/>
</dbReference>
<dbReference type="SMART" id="SM00421">
    <property type="entry name" value="HTH_LUXR"/>
    <property type="match status" value="1"/>
</dbReference>
<sequence>MTHPPFSVNPSDRQPNRLRVLIADDHPAMRHGLADAIDAEADMQVIGQAADGRQAIELFRQFEPDVLLIDLQMPRVDGLEAIATIRKQFPAALIIVLTTYAGDARVMRALTLGASSYLLKAAELADVVQAIRSAVSGKPIVDPGVASEMARHAGCESLTPRELSVLRLAAMGQSNRAIGQTLNISEDTVKSRMRNIMGKLGAEDRTHAVTIAMQRGFLDQ</sequence>
<dbReference type="Pfam" id="PF00072">
    <property type="entry name" value="Response_reg"/>
    <property type="match status" value="1"/>
</dbReference>
<dbReference type="InterPro" id="IPR039420">
    <property type="entry name" value="WalR-like"/>
</dbReference>
<dbReference type="OrthoDB" id="9796655at2"/>
<name>A0A3S0PPP5_9GAMM</name>
<proteinExistence type="predicted"/>
<dbReference type="PANTHER" id="PTHR43214">
    <property type="entry name" value="TWO-COMPONENT RESPONSE REGULATOR"/>
    <property type="match status" value="1"/>
</dbReference>
<accession>A0A3S0PPP5</accession>
<dbReference type="SUPFAM" id="SSF46894">
    <property type="entry name" value="C-terminal effector domain of the bipartite response regulators"/>
    <property type="match status" value="1"/>
</dbReference>
<evidence type="ECO:0000256" key="1">
    <source>
        <dbReference type="ARBA" id="ARBA00022553"/>
    </source>
</evidence>
<organism evidence="6 7">
    <name type="scientific">Dyella choica</name>
    <dbReference type="NCBI Taxonomy" id="1927959"/>
    <lineage>
        <taxon>Bacteria</taxon>
        <taxon>Pseudomonadati</taxon>
        <taxon>Pseudomonadota</taxon>
        <taxon>Gammaproteobacteria</taxon>
        <taxon>Lysobacterales</taxon>
        <taxon>Rhodanobacteraceae</taxon>
        <taxon>Dyella</taxon>
    </lineage>
</organism>
<feature type="domain" description="HTH luxR-type" evidence="4">
    <location>
        <begin position="151"/>
        <end position="216"/>
    </location>
</feature>
<dbReference type="PROSITE" id="PS50043">
    <property type="entry name" value="HTH_LUXR_2"/>
    <property type="match status" value="1"/>
</dbReference>
<comment type="caution">
    <text evidence="6">The sequence shown here is derived from an EMBL/GenBank/DDBJ whole genome shotgun (WGS) entry which is preliminary data.</text>
</comment>
<keyword evidence="7" id="KW-1185">Reference proteome</keyword>
<dbReference type="Pfam" id="PF00196">
    <property type="entry name" value="GerE"/>
    <property type="match status" value="1"/>
</dbReference>
<dbReference type="GO" id="GO:0006355">
    <property type="term" value="P:regulation of DNA-templated transcription"/>
    <property type="evidence" value="ECO:0007669"/>
    <property type="project" value="InterPro"/>
</dbReference>
<evidence type="ECO:0000256" key="2">
    <source>
        <dbReference type="ARBA" id="ARBA00023125"/>
    </source>
</evidence>
<dbReference type="InterPro" id="IPR001789">
    <property type="entry name" value="Sig_transdc_resp-reg_receiver"/>
</dbReference>
<dbReference type="PANTHER" id="PTHR43214:SF43">
    <property type="entry name" value="TWO-COMPONENT RESPONSE REGULATOR"/>
    <property type="match status" value="1"/>
</dbReference>
<dbReference type="SMART" id="SM00448">
    <property type="entry name" value="REC"/>
    <property type="match status" value="1"/>
</dbReference>
<dbReference type="CDD" id="cd06170">
    <property type="entry name" value="LuxR_C_like"/>
    <property type="match status" value="1"/>
</dbReference>
<dbReference type="InterPro" id="IPR016032">
    <property type="entry name" value="Sig_transdc_resp-reg_C-effctor"/>
</dbReference>
<dbReference type="GO" id="GO:0003677">
    <property type="term" value="F:DNA binding"/>
    <property type="evidence" value="ECO:0007669"/>
    <property type="project" value="UniProtKB-KW"/>
</dbReference>
<evidence type="ECO:0000313" key="6">
    <source>
        <dbReference type="EMBL" id="RUL78856.1"/>
    </source>
</evidence>
<dbReference type="AlphaFoldDB" id="A0A3S0PPP5"/>
<evidence type="ECO:0000256" key="3">
    <source>
        <dbReference type="PROSITE-ProRule" id="PRU00169"/>
    </source>
</evidence>
<dbReference type="SUPFAM" id="SSF52172">
    <property type="entry name" value="CheY-like"/>
    <property type="match status" value="1"/>
</dbReference>
<evidence type="ECO:0000313" key="7">
    <source>
        <dbReference type="Proteomes" id="UP000274358"/>
    </source>
</evidence>
<dbReference type="PROSITE" id="PS50110">
    <property type="entry name" value="RESPONSE_REGULATORY"/>
    <property type="match status" value="1"/>
</dbReference>
<evidence type="ECO:0000259" key="5">
    <source>
        <dbReference type="PROSITE" id="PS50110"/>
    </source>
</evidence>
<dbReference type="Gene3D" id="3.40.50.2300">
    <property type="match status" value="1"/>
</dbReference>
<keyword evidence="1 3" id="KW-0597">Phosphoprotein</keyword>
<dbReference type="PROSITE" id="PS00622">
    <property type="entry name" value="HTH_LUXR_1"/>
    <property type="match status" value="1"/>
</dbReference>
<reference evidence="6 7" key="1">
    <citation type="submission" date="2018-12" db="EMBL/GenBank/DDBJ databases">
        <title>Dyella dinghuensis sp. nov. DHOA06 and Dyella choica sp. nov. 4M-K27, isolated from forest soil.</title>
        <authorList>
            <person name="Qiu L.-H."/>
            <person name="Gao Z.-H."/>
        </authorList>
    </citation>
    <scope>NUCLEOTIDE SEQUENCE [LARGE SCALE GENOMIC DNA]</scope>
    <source>
        <strain evidence="6 7">4M-K27</strain>
    </source>
</reference>
<dbReference type="CDD" id="cd17535">
    <property type="entry name" value="REC_NarL-like"/>
    <property type="match status" value="1"/>
</dbReference>
<dbReference type="InterPro" id="IPR011006">
    <property type="entry name" value="CheY-like_superfamily"/>
</dbReference>
<evidence type="ECO:0000259" key="4">
    <source>
        <dbReference type="PROSITE" id="PS50043"/>
    </source>
</evidence>
<protein>
    <submittedName>
        <fullName evidence="6">Response regulator transcription factor</fullName>
    </submittedName>
</protein>
<feature type="modified residue" description="4-aspartylphosphate" evidence="3">
    <location>
        <position position="70"/>
    </location>
</feature>
<dbReference type="InterPro" id="IPR000792">
    <property type="entry name" value="Tscrpt_reg_LuxR_C"/>
</dbReference>
<keyword evidence="2" id="KW-0238">DNA-binding</keyword>
<feature type="domain" description="Response regulatory" evidence="5">
    <location>
        <begin position="19"/>
        <end position="135"/>
    </location>
</feature>
<dbReference type="EMBL" id="RYYV01000002">
    <property type="protein sequence ID" value="RUL78856.1"/>
    <property type="molecule type" value="Genomic_DNA"/>
</dbReference>
<dbReference type="Proteomes" id="UP000274358">
    <property type="component" value="Unassembled WGS sequence"/>
</dbReference>